<dbReference type="PIRSF" id="PIRSF000484">
    <property type="entry name" value="NAPRT"/>
    <property type="match status" value="1"/>
</dbReference>
<dbReference type="InterPro" id="IPR040727">
    <property type="entry name" value="NAPRTase_N"/>
</dbReference>
<evidence type="ECO:0000256" key="7">
    <source>
        <dbReference type="ARBA" id="ARBA00022553"/>
    </source>
</evidence>
<dbReference type="PANTHER" id="PTHR11098:SF1">
    <property type="entry name" value="NICOTINATE PHOSPHORIBOSYLTRANSFERASE"/>
    <property type="match status" value="1"/>
</dbReference>
<evidence type="ECO:0000256" key="6">
    <source>
        <dbReference type="ARBA" id="ARBA00021569"/>
    </source>
</evidence>
<evidence type="ECO:0000259" key="18">
    <source>
        <dbReference type="Pfam" id="PF17767"/>
    </source>
</evidence>
<dbReference type="GO" id="GO:0004516">
    <property type="term" value="F:nicotinate phosphoribosyltransferase activity"/>
    <property type="evidence" value="ECO:0007669"/>
    <property type="project" value="UniProtKB-UniRule"/>
</dbReference>
<keyword evidence="7" id="KW-0597">Phosphoprotein</keyword>
<dbReference type="SUPFAM" id="SSF51690">
    <property type="entry name" value="Nicotinate/Quinolinate PRTase C-terminal domain-like"/>
    <property type="match status" value="1"/>
</dbReference>
<feature type="domain" description="Nicotinate phosphoribosyltransferase C-terminal" evidence="19">
    <location>
        <begin position="425"/>
        <end position="534"/>
    </location>
</feature>
<comment type="similarity">
    <text evidence="4 16">Belongs to the NAPRTase family.</text>
</comment>
<dbReference type="GO" id="GO:0046872">
    <property type="term" value="F:metal ion binding"/>
    <property type="evidence" value="ECO:0007669"/>
    <property type="project" value="UniProtKB-KW"/>
</dbReference>
<evidence type="ECO:0000256" key="3">
    <source>
        <dbReference type="ARBA" id="ARBA00004952"/>
    </source>
</evidence>
<evidence type="ECO:0000259" key="19">
    <source>
        <dbReference type="Pfam" id="PF17956"/>
    </source>
</evidence>
<evidence type="ECO:0000256" key="8">
    <source>
        <dbReference type="ARBA" id="ARBA00022598"/>
    </source>
</evidence>
<dbReference type="FunFam" id="3.20.20.70:FF:000155">
    <property type="entry name" value="Nicotinate phosphoribosyltransferase"/>
    <property type="match status" value="1"/>
</dbReference>
<protein>
    <recommendedName>
        <fullName evidence="6 16">Nicotinate phosphoribosyltransferase</fullName>
        <ecNumber evidence="5 16">6.3.4.21</ecNumber>
    </recommendedName>
</protein>
<dbReference type="EC" id="6.3.4.21" evidence="5 16"/>
<evidence type="ECO:0000256" key="10">
    <source>
        <dbReference type="ARBA" id="ARBA00022679"/>
    </source>
</evidence>
<dbReference type="GO" id="GO:0005829">
    <property type="term" value="C:cytosol"/>
    <property type="evidence" value="ECO:0007669"/>
    <property type="project" value="TreeGrafter"/>
</dbReference>
<evidence type="ECO:0000313" key="21">
    <source>
        <dbReference type="Proteomes" id="UP001153954"/>
    </source>
</evidence>
<organism evidence="20 21">
    <name type="scientific">Euphydryas editha</name>
    <name type="common">Edith's checkerspot</name>
    <dbReference type="NCBI Taxonomy" id="104508"/>
    <lineage>
        <taxon>Eukaryota</taxon>
        <taxon>Metazoa</taxon>
        <taxon>Ecdysozoa</taxon>
        <taxon>Arthropoda</taxon>
        <taxon>Hexapoda</taxon>
        <taxon>Insecta</taxon>
        <taxon>Pterygota</taxon>
        <taxon>Neoptera</taxon>
        <taxon>Endopterygota</taxon>
        <taxon>Lepidoptera</taxon>
        <taxon>Glossata</taxon>
        <taxon>Ditrysia</taxon>
        <taxon>Papilionoidea</taxon>
        <taxon>Nymphalidae</taxon>
        <taxon>Nymphalinae</taxon>
        <taxon>Euphydryas</taxon>
    </lineage>
</organism>
<dbReference type="GO" id="GO:0034355">
    <property type="term" value="P:NAD+ biosynthetic process via the salvage pathway"/>
    <property type="evidence" value="ECO:0007669"/>
    <property type="project" value="TreeGrafter"/>
</dbReference>
<keyword evidence="12" id="KW-0460">Magnesium</keyword>
<evidence type="ECO:0000256" key="2">
    <source>
        <dbReference type="ARBA" id="ARBA00001946"/>
    </source>
</evidence>
<evidence type="ECO:0000256" key="14">
    <source>
        <dbReference type="ARBA" id="ARBA00023426"/>
    </source>
</evidence>
<evidence type="ECO:0000256" key="16">
    <source>
        <dbReference type="RuleBase" id="RU365100"/>
    </source>
</evidence>
<comment type="PTM">
    <text evidence="16">Transiently phosphorylated on a His residue during the reaction cycle. Phosphorylation strongly increases the affinity for substrates and increases the rate of nicotinate D-ribonucleotide production. Dephosphorylation regenerates the low-affinity form of the enzyme, leading to product release.</text>
</comment>
<keyword evidence="8 16" id="KW-0436">Ligase</keyword>
<dbReference type="FunFam" id="3.20.140.10:FF:000002">
    <property type="entry name" value="Nicotinate phosphoribosyltransferase"/>
    <property type="match status" value="1"/>
</dbReference>
<name>A0AAU9UTA4_EUPED</name>
<dbReference type="Proteomes" id="UP001153954">
    <property type="component" value="Unassembled WGS sequence"/>
</dbReference>
<comment type="function">
    <text evidence="14">Catalyzes the first step in the biosynthesis of NAD from nicotinic acid, the ATP-dependent synthesis of beta-nicotinate D-ribonucleotide from nicotinate and 5-phospho-D-ribose 1-phosphate. Helps prevent cellular oxidative stress via its role in NAD biosynthesis.</text>
</comment>
<evidence type="ECO:0000256" key="12">
    <source>
        <dbReference type="ARBA" id="ARBA00022842"/>
    </source>
</evidence>
<dbReference type="Gene3D" id="3.20.140.10">
    <property type="entry name" value="nicotinate phosphoribosyltransferase"/>
    <property type="match status" value="2"/>
</dbReference>
<comment type="cofactor">
    <cofactor evidence="2">
        <name>Mg(2+)</name>
        <dbReference type="ChEBI" id="CHEBI:18420"/>
    </cofactor>
</comment>
<dbReference type="Pfam" id="PF04095">
    <property type="entry name" value="NAPRTase"/>
    <property type="match status" value="1"/>
</dbReference>
<dbReference type="FunFam" id="3.20.20.70:FF:000173">
    <property type="entry name" value="Nicotinate phosphoribosyltransferase"/>
    <property type="match status" value="1"/>
</dbReference>
<dbReference type="Gene3D" id="3.20.20.70">
    <property type="entry name" value="Aldolase class I"/>
    <property type="match status" value="1"/>
</dbReference>
<dbReference type="InterPro" id="IPR006405">
    <property type="entry name" value="Nic_PRibTrfase_pncB"/>
</dbReference>
<dbReference type="NCBIfam" id="TIGR01513">
    <property type="entry name" value="NAPRTase_put"/>
    <property type="match status" value="1"/>
</dbReference>
<keyword evidence="9 16" id="KW-0662">Pyridine nucleotide biosynthesis</keyword>
<reference evidence="20" key="1">
    <citation type="submission" date="2022-03" db="EMBL/GenBank/DDBJ databases">
        <authorList>
            <person name="Tunstrom K."/>
        </authorList>
    </citation>
    <scope>NUCLEOTIDE SEQUENCE</scope>
</reference>
<dbReference type="Pfam" id="PF17956">
    <property type="entry name" value="NAPRTase_C"/>
    <property type="match status" value="1"/>
</dbReference>
<dbReference type="FunFam" id="3.20.140.10:FF:000004">
    <property type="entry name" value="Nicotinate phosphoribosyltransferase"/>
    <property type="match status" value="1"/>
</dbReference>
<feature type="domain" description="Nicotinate phosphoribosyltransferase N-terminal" evidence="18">
    <location>
        <begin position="22"/>
        <end position="149"/>
    </location>
</feature>
<evidence type="ECO:0000259" key="17">
    <source>
        <dbReference type="Pfam" id="PF04095"/>
    </source>
</evidence>
<dbReference type="SUPFAM" id="SSF54675">
    <property type="entry name" value="Nicotinate/Quinolinate PRTase N-terminal domain-like"/>
    <property type="match status" value="1"/>
</dbReference>
<comment type="cofactor">
    <cofactor evidence="1">
        <name>Mn(2+)</name>
        <dbReference type="ChEBI" id="CHEBI:29035"/>
    </cofactor>
</comment>
<keyword evidence="11" id="KW-0479">Metal-binding</keyword>
<dbReference type="InterPro" id="IPR036068">
    <property type="entry name" value="Nicotinate_pribotase-like_C"/>
</dbReference>
<evidence type="ECO:0000313" key="20">
    <source>
        <dbReference type="EMBL" id="CAH2102403.1"/>
    </source>
</evidence>
<dbReference type="InterPro" id="IPR041619">
    <property type="entry name" value="NAPRTase_C"/>
</dbReference>
<evidence type="ECO:0000256" key="15">
    <source>
        <dbReference type="ARBA" id="ARBA00048668"/>
    </source>
</evidence>
<accession>A0AAU9UTA4</accession>
<evidence type="ECO:0000256" key="1">
    <source>
        <dbReference type="ARBA" id="ARBA00001936"/>
    </source>
</evidence>
<evidence type="ECO:0000256" key="9">
    <source>
        <dbReference type="ARBA" id="ARBA00022642"/>
    </source>
</evidence>
<dbReference type="AlphaFoldDB" id="A0AAU9UTA4"/>
<keyword evidence="10 16" id="KW-0808">Transferase</keyword>
<proteinExistence type="inferred from homology"/>
<dbReference type="InterPro" id="IPR041525">
    <property type="entry name" value="N/Namide_PRibTrfase"/>
</dbReference>
<gene>
    <name evidence="20" type="ORF">EEDITHA_LOCUS17040</name>
</gene>
<keyword evidence="21" id="KW-1185">Reference proteome</keyword>
<comment type="catalytic activity">
    <reaction evidence="15 16">
        <text>5-phospho-alpha-D-ribose 1-diphosphate + nicotinate + ATP + H2O = nicotinate beta-D-ribonucleotide + ADP + phosphate + diphosphate</text>
        <dbReference type="Rhea" id="RHEA:36163"/>
        <dbReference type="ChEBI" id="CHEBI:15377"/>
        <dbReference type="ChEBI" id="CHEBI:30616"/>
        <dbReference type="ChEBI" id="CHEBI:32544"/>
        <dbReference type="ChEBI" id="CHEBI:33019"/>
        <dbReference type="ChEBI" id="CHEBI:43474"/>
        <dbReference type="ChEBI" id="CHEBI:57502"/>
        <dbReference type="ChEBI" id="CHEBI:58017"/>
        <dbReference type="ChEBI" id="CHEBI:456216"/>
        <dbReference type="EC" id="6.3.4.21"/>
    </reaction>
</comment>
<evidence type="ECO:0000256" key="13">
    <source>
        <dbReference type="ARBA" id="ARBA00023211"/>
    </source>
</evidence>
<dbReference type="PANTHER" id="PTHR11098">
    <property type="entry name" value="NICOTINATE PHOSPHORIBOSYLTRANSFERASE"/>
    <property type="match status" value="1"/>
</dbReference>
<evidence type="ECO:0000256" key="4">
    <source>
        <dbReference type="ARBA" id="ARBA00010897"/>
    </source>
</evidence>
<comment type="caution">
    <text evidence="20">The sequence shown here is derived from an EMBL/GenBank/DDBJ whole genome shotgun (WGS) entry which is preliminary data.</text>
</comment>
<dbReference type="GO" id="GO:0016740">
    <property type="term" value="F:transferase activity"/>
    <property type="evidence" value="ECO:0007669"/>
    <property type="project" value="UniProtKB-KW"/>
</dbReference>
<keyword evidence="13" id="KW-0464">Manganese</keyword>
<dbReference type="EMBL" id="CAKOGL010000025">
    <property type="protein sequence ID" value="CAH2102403.1"/>
    <property type="molecule type" value="Genomic_DNA"/>
</dbReference>
<dbReference type="InterPro" id="IPR007229">
    <property type="entry name" value="Nic_PRibTrfase-Fam"/>
</dbReference>
<sequence>MSSDKQNNVKEMARQNGIVQPLLTDFYQITMAYAYWKSGKVNDTAVFDLFFRTNPFHGEFTIFAGLEECLKFLENFYYSDSDIEYLKQTLPATVEYEFYDYLKDLTCKDIKLSAIEEGSVVFPRVPLLRVEGPLIIAQLLETTLLTLVNFASLMATNAARYRMFAGKNVSLLEFGLRRAQGPDGGLSASKYSYIGGFDGTSNVLAGKMFNIPVKGTHAHSFVTSFSTLDDIHSVSLRHADCSRQCDFLKMVLESRERISEILDVSPDEASDGELAALISYAQAFPSGFMALVDTYDVKRSGLLNFCAVAIALNECGYRAVGIRIDSGDLAYLSVLARETFKRVAEKFDLPWFAKLTIVASNDINEETILSLHEQGHSIDCFGIGTHLVTCQRQPALGCVYKLVEINGQPRIKLSQDVGKVTIPGNKEAYRLFGADGHALIDLLQRSSEPAPEVGQKVLCRHPFQESKRAYVIPSKVEHLYKVYWNEGRICTAPKPLAEVRDRVQSSLKTLRQDIKRSLNPTPYKVAVSDNLYNFIHDLWLQNAPIGELF</sequence>
<evidence type="ECO:0000256" key="5">
    <source>
        <dbReference type="ARBA" id="ARBA00013236"/>
    </source>
</evidence>
<comment type="pathway">
    <text evidence="3 16">Cofactor biosynthesis; NAD(+) biosynthesis; nicotinate D-ribonucleotide from nicotinate: step 1/1.</text>
</comment>
<dbReference type="CDD" id="cd01570">
    <property type="entry name" value="NAPRTase_A"/>
    <property type="match status" value="1"/>
</dbReference>
<dbReference type="Pfam" id="PF17767">
    <property type="entry name" value="NAPRTase_N"/>
    <property type="match status" value="1"/>
</dbReference>
<dbReference type="InterPro" id="IPR013785">
    <property type="entry name" value="Aldolase_TIM"/>
</dbReference>
<evidence type="ECO:0000256" key="11">
    <source>
        <dbReference type="ARBA" id="ARBA00022723"/>
    </source>
</evidence>
<feature type="domain" description="Nicotinate/nicotinamide phosphoribosyltransferase" evidence="17">
    <location>
        <begin position="171"/>
        <end position="421"/>
    </location>
</feature>